<reference evidence="2 3" key="1">
    <citation type="journal article" date="2016" name="Nat. Commun.">
        <title>Thousands of microbial genomes shed light on interconnected biogeochemical processes in an aquifer system.</title>
        <authorList>
            <person name="Anantharaman K."/>
            <person name="Brown C.T."/>
            <person name="Hug L.A."/>
            <person name="Sharon I."/>
            <person name="Castelle C.J."/>
            <person name="Probst A.J."/>
            <person name="Thomas B.C."/>
            <person name="Singh A."/>
            <person name="Wilkins M.J."/>
            <person name="Karaoz U."/>
            <person name="Brodie E.L."/>
            <person name="Williams K.H."/>
            <person name="Hubbard S.S."/>
            <person name="Banfield J.F."/>
        </authorList>
    </citation>
    <scope>NUCLEOTIDE SEQUENCE [LARGE SCALE GENOMIC DNA]</scope>
</reference>
<evidence type="ECO:0000313" key="2">
    <source>
        <dbReference type="EMBL" id="OGZ96899.1"/>
    </source>
</evidence>
<keyword evidence="1" id="KW-0472">Membrane</keyword>
<protein>
    <submittedName>
        <fullName evidence="2">Uncharacterized protein</fullName>
    </submittedName>
</protein>
<proteinExistence type="predicted"/>
<comment type="caution">
    <text evidence="2">The sequence shown here is derived from an EMBL/GenBank/DDBJ whole genome shotgun (WGS) entry which is preliminary data.</text>
</comment>
<gene>
    <name evidence="2" type="ORF">A2847_02735</name>
</gene>
<dbReference type="EMBL" id="MHQD01000004">
    <property type="protein sequence ID" value="OGZ96899.1"/>
    <property type="molecule type" value="Genomic_DNA"/>
</dbReference>
<evidence type="ECO:0000256" key="1">
    <source>
        <dbReference type="SAM" id="Phobius"/>
    </source>
</evidence>
<organism evidence="2 3">
    <name type="scientific">Candidatus Sungbacteria bacterium RIFCSPHIGHO2_01_FULL_50_25</name>
    <dbReference type="NCBI Taxonomy" id="1802265"/>
    <lineage>
        <taxon>Bacteria</taxon>
        <taxon>Candidatus Sungiibacteriota</taxon>
    </lineage>
</organism>
<keyword evidence="1" id="KW-0812">Transmembrane</keyword>
<name>A0A1G2KBS4_9BACT</name>
<accession>A0A1G2KBS4</accession>
<sequence length="208" mass="22446">MQRIIPHELTQKSSSGDKPAGLSNLFLFGGVFLFLFVAASAAALFFLIRGEIDSQKKLRVVIDNKAGELRTSDVVVKATDLEARLGNMRGILENHVFATNALRLLEHIVHPQVRFSGFSFSSNEGRITTQAVARGYSVVAQQIDFIKRDTNVEGVSFEGLSQNDRGDIQFNLVLTVKPAFKGALMGSDFGIPVEGRSAGGGTSTTSSP</sequence>
<dbReference type="Proteomes" id="UP000178574">
    <property type="component" value="Unassembled WGS sequence"/>
</dbReference>
<dbReference type="AlphaFoldDB" id="A0A1G2KBS4"/>
<feature type="transmembrane region" description="Helical" evidence="1">
    <location>
        <begin position="25"/>
        <end position="48"/>
    </location>
</feature>
<keyword evidence="1" id="KW-1133">Transmembrane helix</keyword>
<evidence type="ECO:0000313" key="3">
    <source>
        <dbReference type="Proteomes" id="UP000178574"/>
    </source>
</evidence>